<gene>
    <name evidence="2" type="ORF">O181_065211</name>
</gene>
<keyword evidence="3" id="KW-1185">Reference proteome</keyword>
<name>A0A9Q3ENI0_9BASI</name>
<dbReference type="EMBL" id="AVOT02031856">
    <property type="protein sequence ID" value="MBW0525496.1"/>
    <property type="molecule type" value="Genomic_DNA"/>
</dbReference>
<proteinExistence type="predicted"/>
<evidence type="ECO:0000256" key="1">
    <source>
        <dbReference type="SAM" id="MobiDB-lite"/>
    </source>
</evidence>
<feature type="region of interest" description="Disordered" evidence="1">
    <location>
        <begin position="37"/>
        <end position="65"/>
    </location>
</feature>
<comment type="caution">
    <text evidence="2">The sequence shown here is derived from an EMBL/GenBank/DDBJ whole genome shotgun (WGS) entry which is preliminary data.</text>
</comment>
<accession>A0A9Q3ENI0</accession>
<evidence type="ECO:0000313" key="3">
    <source>
        <dbReference type="Proteomes" id="UP000765509"/>
    </source>
</evidence>
<protein>
    <submittedName>
        <fullName evidence="2">Uncharacterized protein</fullName>
    </submittedName>
</protein>
<evidence type="ECO:0000313" key="2">
    <source>
        <dbReference type="EMBL" id="MBW0525496.1"/>
    </source>
</evidence>
<organism evidence="2 3">
    <name type="scientific">Austropuccinia psidii MF-1</name>
    <dbReference type="NCBI Taxonomy" id="1389203"/>
    <lineage>
        <taxon>Eukaryota</taxon>
        <taxon>Fungi</taxon>
        <taxon>Dikarya</taxon>
        <taxon>Basidiomycota</taxon>
        <taxon>Pucciniomycotina</taxon>
        <taxon>Pucciniomycetes</taxon>
        <taxon>Pucciniales</taxon>
        <taxon>Sphaerophragmiaceae</taxon>
        <taxon>Austropuccinia</taxon>
    </lineage>
</organism>
<sequence length="90" mass="9896">MPVQHSPPEINTRYQRHQAFLNPTERAPLDLTPSVNQLSANLHRGPPMEGAASTKRGGMKSTRSRSFSGLWGLYPSISQGPRNILGEAED</sequence>
<reference evidence="2" key="1">
    <citation type="submission" date="2021-03" db="EMBL/GenBank/DDBJ databases">
        <title>Draft genome sequence of rust myrtle Austropuccinia psidii MF-1, a brazilian biotype.</title>
        <authorList>
            <person name="Quecine M.C."/>
            <person name="Pachon D.M.R."/>
            <person name="Bonatelli M.L."/>
            <person name="Correr F.H."/>
            <person name="Franceschini L.M."/>
            <person name="Leite T.F."/>
            <person name="Margarido G.R.A."/>
            <person name="Almeida C.A."/>
            <person name="Ferrarezi J.A."/>
            <person name="Labate C.A."/>
        </authorList>
    </citation>
    <scope>NUCLEOTIDE SEQUENCE</scope>
    <source>
        <strain evidence="2">MF-1</strain>
    </source>
</reference>
<dbReference type="Proteomes" id="UP000765509">
    <property type="component" value="Unassembled WGS sequence"/>
</dbReference>
<dbReference type="AlphaFoldDB" id="A0A9Q3ENI0"/>